<sequence>MFNTIAYCLGFSSNGLTPVKENEDLSFVTKEGDDQWTIVDLDKKNPEDEMYDYPTPPPSPRLECSWFITPPPCFNADQNGSVTTPESPRENLLIEHPSMFVKLPAEEVEKSSRQENSVAVQHRHKPAPASLRRSQRKAARNAVAALSVQQRKRHQFKHTSGDVPRRNNKTFQKMRQIVHQPRKHC</sequence>
<dbReference type="GO" id="GO:0016604">
    <property type="term" value="C:nuclear body"/>
    <property type="evidence" value="ECO:0007669"/>
    <property type="project" value="UniProtKB-SubCell"/>
</dbReference>
<keyword evidence="8" id="KW-0539">Nucleus</keyword>
<proteinExistence type="evidence at transcript level"/>
<feature type="region of interest" description="Disordered" evidence="11">
    <location>
        <begin position="106"/>
        <end position="170"/>
    </location>
</feature>
<evidence type="ECO:0000256" key="4">
    <source>
        <dbReference type="ARBA" id="ARBA00023006"/>
    </source>
</evidence>
<evidence type="ECO:0000256" key="9">
    <source>
        <dbReference type="ARBA" id="ARBA00023329"/>
    </source>
</evidence>
<evidence type="ECO:0000256" key="8">
    <source>
        <dbReference type="ARBA" id="ARBA00023242"/>
    </source>
</evidence>
<dbReference type="GO" id="GO:0031410">
    <property type="term" value="C:cytoplasmic vesicle"/>
    <property type="evidence" value="ECO:0007669"/>
    <property type="project" value="UniProtKB-KW"/>
</dbReference>
<organism evidence="12">
    <name type="scientific">Phallusia mammillata</name>
    <dbReference type="NCBI Taxonomy" id="59560"/>
    <lineage>
        <taxon>Eukaryota</taxon>
        <taxon>Metazoa</taxon>
        <taxon>Chordata</taxon>
        <taxon>Tunicata</taxon>
        <taxon>Ascidiacea</taxon>
        <taxon>Phlebobranchia</taxon>
        <taxon>Ascidiidae</taxon>
        <taxon>Phallusia</taxon>
    </lineage>
</organism>
<evidence type="ECO:0000256" key="3">
    <source>
        <dbReference type="ARBA" id="ARBA00022490"/>
    </source>
</evidence>
<keyword evidence="4" id="KW-0072">Autophagy</keyword>
<evidence type="ECO:0000313" key="12">
    <source>
        <dbReference type="EMBL" id="CAB3267176.1"/>
    </source>
</evidence>
<keyword evidence="5" id="KW-0805">Transcription regulation</keyword>
<dbReference type="GO" id="GO:0005829">
    <property type="term" value="C:cytosol"/>
    <property type="evidence" value="ECO:0007669"/>
    <property type="project" value="UniProtKB-SubCell"/>
</dbReference>
<evidence type="ECO:0000256" key="11">
    <source>
        <dbReference type="SAM" id="MobiDB-lite"/>
    </source>
</evidence>
<dbReference type="EMBL" id="LR791314">
    <property type="protein sequence ID" value="CAB3267176.1"/>
    <property type="molecule type" value="mRNA"/>
</dbReference>
<gene>
    <name evidence="12" type="primary">Tp53inp2</name>
</gene>
<dbReference type="GO" id="GO:0000045">
    <property type="term" value="P:autophagosome assembly"/>
    <property type="evidence" value="ECO:0007669"/>
    <property type="project" value="TreeGrafter"/>
</dbReference>
<dbReference type="AlphaFoldDB" id="A0A6F9DW23"/>
<keyword evidence="3" id="KW-0963">Cytoplasm</keyword>
<name>A0A6F9DW23_9ASCI</name>
<comment type="subcellular location">
    <subcellularLocation>
        <location evidence="2">Cytoplasm</location>
        <location evidence="2">Cytosol</location>
    </subcellularLocation>
    <subcellularLocation>
        <location evidence="1">Cytoplasmic vesicle</location>
        <location evidence="1">Autophagosome</location>
    </subcellularLocation>
    <subcellularLocation>
        <location evidence="10">Nucleus</location>
        <location evidence="10">Nuclear body</location>
    </subcellularLocation>
</comment>
<dbReference type="PANTHER" id="PTHR31671:SF3">
    <property type="entry name" value="DIABETES AND OBESITY REGULATED, ISOFORM G"/>
    <property type="match status" value="1"/>
</dbReference>
<accession>A0A6F9DW23</accession>
<protein>
    <submittedName>
        <fullName evidence="12">Tumor protein p53-inducible nuclear protein 2</fullName>
    </submittedName>
</protein>
<reference evidence="12" key="1">
    <citation type="submission" date="2020-04" db="EMBL/GenBank/DDBJ databases">
        <authorList>
            <person name="Neveu A P."/>
        </authorList>
    </citation>
    <scope>NUCLEOTIDE SEQUENCE</scope>
    <source>
        <tissue evidence="12">Whole embryo</tissue>
    </source>
</reference>
<evidence type="ECO:0000256" key="5">
    <source>
        <dbReference type="ARBA" id="ARBA00023015"/>
    </source>
</evidence>
<keyword evidence="6" id="KW-0010">Activator</keyword>
<evidence type="ECO:0000256" key="10">
    <source>
        <dbReference type="ARBA" id="ARBA00034306"/>
    </source>
</evidence>
<dbReference type="InterPro" id="IPR029431">
    <property type="entry name" value="TP53INP"/>
</dbReference>
<dbReference type="GO" id="GO:0045893">
    <property type="term" value="P:positive regulation of DNA-templated transcription"/>
    <property type="evidence" value="ECO:0007669"/>
    <property type="project" value="TreeGrafter"/>
</dbReference>
<dbReference type="Pfam" id="PF14839">
    <property type="entry name" value="DOR"/>
    <property type="match status" value="1"/>
</dbReference>
<evidence type="ECO:0000256" key="2">
    <source>
        <dbReference type="ARBA" id="ARBA00004514"/>
    </source>
</evidence>
<evidence type="ECO:0000256" key="6">
    <source>
        <dbReference type="ARBA" id="ARBA00023159"/>
    </source>
</evidence>
<evidence type="ECO:0000256" key="1">
    <source>
        <dbReference type="ARBA" id="ARBA00004419"/>
    </source>
</evidence>
<evidence type="ECO:0000256" key="7">
    <source>
        <dbReference type="ARBA" id="ARBA00023163"/>
    </source>
</evidence>
<dbReference type="GO" id="GO:0005776">
    <property type="term" value="C:autophagosome"/>
    <property type="evidence" value="ECO:0007669"/>
    <property type="project" value="UniProtKB-SubCell"/>
</dbReference>
<dbReference type="PANTHER" id="PTHR31671">
    <property type="entry name" value="DIABETES AND OBESITY REGULATED, ISOFORM G"/>
    <property type="match status" value="1"/>
</dbReference>
<keyword evidence="7" id="KW-0804">Transcription</keyword>
<keyword evidence="9" id="KW-0968">Cytoplasmic vesicle</keyword>